<dbReference type="EMBL" id="VJZD01000001">
    <property type="protein sequence ID" value="MPY29870.1"/>
    <property type="molecule type" value="Genomic_DNA"/>
</dbReference>
<evidence type="ECO:0000313" key="2">
    <source>
        <dbReference type="Proteomes" id="UP000325849"/>
    </source>
</evidence>
<dbReference type="AlphaFoldDB" id="A0A5N8V3J2"/>
<dbReference type="Proteomes" id="UP000325849">
    <property type="component" value="Unassembled WGS sequence"/>
</dbReference>
<organism evidence="1 2">
    <name type="scientific">Streptomyces adustus</name>
    <dbReference type="NCBI Taxonomy" id="1609272"/>
    <lineage>
        <taxon>Bacteria</taxon>
        <taxon>Bacillati</taxon>
        <taxon>Actinomycetota</taxon>
        <taxon>Actinomycetes</taxon>
        <taxon>Kitasatosporales</taxon>
        <taxon>Streptomycetaceae</taxon>
        <taxon>Streptomyces</taxon>
    </lineage>
</organism>
<name>A0A5N8V3J2_9ACTN</name>
<dbReference type="Pfam" id="PF21863">
    <property type="entry name" value="HTH_67"/>
    <property type="match status" value="1"/>
</dbReference>
<dbReference type="OrthoDB" id="157052at2"/>
<dbReference type="NCBIfam" id="NF047719">
    <property type="entry name" value="SCO6745_fam_HTH"/>
    <property type="match status" value="1"/>
</dbReference>
<sequence length="298" mass="32696">MTTPDSTPDRTQAARELWRLLEPIHAVVYFAPEPLEEFRSIGYRGYWMGYFAGRAAPLGRAGADIVHALFYNFTHERVSRALPAAWNFAPPDKALHARLQGSVRALGRAFGPAADSAEVARAAQLAMRAARSAPLEGRVLFAANRSLPVPEEPLARLWQAATLLREHRGDGHVAALAAAGIGGRESHVLQATARGIPPEVYTVARDFDETEWTSIRDTLTGRGLIEDGRLSRHGHQLITEVEARTDRLAATAYDALDAGETDELLRLLRPLTHAVLREGDIPLDNPMGLDLRADRDQP</sequence>
<reference evidence="1 2" key="1">
    <citation type="submission" date="2019-07" db="EMBL/GenBank/DDBJ databases">
        <title>New species of Amycolatopsis and Streptomyces.</title>
        <authorList>
            <person name="Duangmal K."/>
            <person name="Teo W.F.A."/>
            <person name="Lipun K."/>
        </authorList>
    </citation>
    <scope>NUCLEOTIDE SEQUENCE [LARGE SCALE GENOMIC DNA]</scope>
    <source>
        <strain evidence="1 2">NBRC 109810</strain>
    </source>
</reference>
<proteinExistence type="predicted"/>
<keyword evidence="2" id="KW-1185">Reference proteome</keyword>
<gene>
    <name evidence="1" type="ORF">FNH09_00500</name>
</gene>
<comment type="caution">
    <text evidence="1">The sequence shown here is derived from an EMBL/GenBank/DDBJ whole genome shotgun (WGS) entry which is preliminary data.</text>
</comment>
<evidence type="ECO:0000313" key="1">
    <source>
        <dbReference type="EMBL" id="MPY29870.1"/>
    </source>
</evidence>
<accession>A0A5N8V3J2</accession>
<protein>
    <submittedName>
        <fullName evidence="1">Uncharacterized protein</fullName>
    </submittedName>
</protein>
<dbReference type="InterPro" id="IPR054058">
    <property type="entry name" value="HTH_67"/>
</dbReference>
<dbReference type="RefSeq" id="WP_152883863.1">
    <property type="nucleotide sequence ID" value="NZ_VJZD01000001.1"/>
</dbReference>